<name>K0S9A5_THAOC</name>
<dbReference type="PANTHER" id="PTHR44826">
    <property type="entry name" value="SPORE COAT PROTEIN SP85"/>
    <property type="match status" value="1"/>
</dbReference>
<protein>
    <recommendedName>
        <fullName evidence="2">Circumsporozoite protein</fullName>
    </recommendedName>
</protein>
<gene>
    <name evidence="9" type="ORF">THAOC_22442</name>
</gene>
<evidence type="ECO:0000256" key="2">
    <source>
        <dbReference type="ARBA" id="ARBA00021911"/>
    </source>
</evidence>
<keyword evidence="5" id="KW-0677">Repeat</keyword>
<comment type="caution">
    <text evidence="9">The sequence shown here is derived from an EMBL/GenBank/DDBJ whole genome shotgun (WGS) entry which is preliminary data.</text>
</comment>
<feature type="compositionally biased region" description="Low complexity" evidence="8">
    <location>
        <begin position="222"/>
        <end position="243"/>
    </location>
</feature>
<keyword evidence="3" id="KW-0748">Sporozoite</keyword>
<reference evidence="9 10" key="1">
    <citation type="journal article" date="2012" name="Genome Biol.">
        <title>Genome and low-iron response of an oceanic diatom adapted to chronic iron limitation.</title>
        <authorList>
            <person name="Lommer M."/>
            <person name="Specht M."/>
            <person name="Roy A.S."/>
            <person name="Kraemer L."/>
            <person name="Andreson R."/>
            <person name="Gutowska M.A."/>
            <person name="Wolf J."/>
            <person name="Bergner S.V."/>
            <person name="Schilhabel M.B."/>
            <person name="Klostermeier U.C."/>
            <person name="Beiko R.G."/>
            <person name="Rosenstiel P."/>
            <person name="Hippler M."/>
            <person name="Laroche J."/>
        </authorList>
    </citation>
    <scope>NUCLEOTIDE SEQUENCE [LARGE SCALE GENOMIC DNA]</scope>
    <source>
        <strain evidence="9 10">CCMP1005</strain>
    </source>
</reference>
<dbReference type="OrthoDB" id="49436at2759"/>
<dbReference type="eggNOG" id="ENOG502SEMG">
    <property type="taxonomic scope" value="Eukaryota"/>
</dbReference>
<evidence type="ECO:0000313" key="9">
    <source>
        <dbReference type="EMBL" id="EJK57506.1"/>
    </source>
</evidence>
<evidence type="ECO:0000256" key="4">
    <source>
        <dbReference type="ARBA" id="ARBA00022729"/>
    </source>
</evidence>
<comment type="function">
    <text evidence="6">In the vertebrate host, binds to highly sulfated heparan sulfate proteoglycans (HSPGs) on the surface of host hepatocytes and is required for sporozoite invasion of the host hepatocytes.</text>
</comment>
<proteinExistence type="inferred from homology"/>
<evidence type="ECO:0000256" key="1">
    <source>
        <dbReference type="ARBA" id="ARBA00006241"/>
    </source>
</evidence>
<dbReference type="Proteomes" id="UP000266841">
    <property type="component" value="Unassembled WGS sequence"/>
</dbReference>
<evidence type="ECO:0000256" key="3">
    <source>
        <dbReference type="ARBA" id="ARBA00022522"/>
    </source>
</evidence>
<feature type="compositionally biased region" description="Polar residues" evidence="8">
    <location>
        <begin position="109"/>
        <end position="149"/>
    </location>
</feature>
<sequence>MPSSIPSAQPSNQPSAVPSEHPSISAQPSSQPSENPSISTQPSSMPSMHPSVSIWPTSMPSENPSISAQPSISTEPSSQPSEYPSVSIWPTSQPSSAPSSVPSGQPSAIPSSQPSRQPSVIPSAQPSNQPSAEPSRMPSSIPSAQPSNQPSAIPSRMPSSIPSSQPSRQPSAIPSAQPSNQPSAEPSRMPSSIPSAQPSRQPSAIPSTQPSNSPSAQPSRQPSVIPSTQPSSIPSTMPSSQPSESPSANPSQGLDGVSSIRGRANATVRLASVETTTGSAMFHAKSPSTPTHLLAAILGWDCPWFPDTTVGHCKSELHQVNQFQIYRTAQECCDEHFGGRRKCLKTSKDSHPPFPWPRHFPGTPEYVSFQPQEAENHWGTEAGNGVAWFPDLHNKANCVQGNNYEDWMSGYNDWYLFGTAEKCCEKWYLARTGKGCELNNSLVHLLIICVYPEDCPDTGRAVMPEAEDDPYTVRKYYFPDFNKKSCAFGLDFPAWYASLQFGPAIKVSNLMHVSTPGWE</sequence>
<dbReference type="InterPro" id="IPR051860">
    <property type="entry name" value="Plasmodium_CSP_Invasion"/>
</dbReference>
<comment type="function">
    <text evidence="7">Essential sporozoite protein. In the mosquito vector, required for sporozoite development in the oocyst, migration through the vector hemolymph and entry into the vector salivary glands. In the vertebrate host, required for sporozoite migration through the host dermis and infection of host hepatocytes. Binds to highly sulfated heparan sulfate proteoglycans (HSPGs) on the surface of host hepatocytes.</text>
</comment>
<dbReference type="Pfam" id="PF04886">
    <property type="entry name" value="PT"/>
    <property type="match status" value="1"/>
</dbReference>
<dbReference type="AlphaFoldDB" id="K0S9A5"/>
<evidence type="ECO:0000256" key="7">
    <source>
        <dbReference type="ARBA" id="ARBA00045806"/>
    </source>
</evidence>
<feature type="compositionally biased region" description="Polar residues" evidence="8">
    <location>
        <begin position="54"/>
        <end position="84"/>
    </location>
</feature>
<evidence type="ECO:0000256" key="6">
    <source>
        <dbReference type="ARBA" id="ARBA00033726"/>
    </source>
</evidence>
<dbReference type="PANTHER" id="PTHR44826:SF3">
    <property type="entry name" value="SPORE COAT PROTEIN SP85"/>
    <property type="match status" value="1"/>
</dbReference>
<feature type="region of interest" description="Disordered" evidence="8">
    <location>
        <begin position="1"/>
        <end position="258"/>
    </location>
</feature>
<feature type="compositionally biased region" description="Polar residues" evidence="8">
    <location>
        <begin position="1"/>
        <end position="16"/>
    </location>
</feature>
<evidence type="ECO:0000256" key="8">
    <source>
        <dbReference type="SAM" id="MobiDB-lite"/>
    </source>
</evidence>
<comment type="similarity">
    <text evidence="1">Belongs to the plasmodium circumsporozoite protein family.</text>
</comment>
<dbReference type="InterPro" id="IPR006970">
    <property type="entry name" value="PT"/>
</dbReference>
<feature type="compositionally biased region" description="Polar residues" evidence="8">
    <location>
        <begin position="189"/>
        <end position="221"/>
    </location>
</feature>
<feature type="compositionally biased region" description="Low complexity" evidence="8">
    <location>
        <begin position="90"/>
        <end position="108"/>
    </location>
</feature>
<feature type="compositionally biased region" description="Low complexity" evidence="8">
    <location>
        <begin position="150"/>
        <end position="187"/>
    </location>
</feature>
<evidence type="ECO:0000256" key="5">
    <source>
        <dbReference type="ARBA" id="ARBA00022737"/>
    </source>
</evidence>
<dbReference type="EMBL" id="AGNL01027998">
    <property type="protein sequence ID" value="EJK57506.1"/>
    <property type="molecule type" value="Genomic_DNA"/>
</dbReference>
<feature type="compositionally biased region" description="Low complexity" evidence="8">
    <location>
        <begin position="22"/>
        <end position="53"/>
    </location>
</feature>
<keyword evidence="10" id="KW-1185">Reference proteome</keyword>
<keyword evidence="4" id="KW-0732">Signal</keyword>
<organism evidence="9 10">
    <name type="scientific">Thalassiosira oceanica</name>
    <name type="common">Marine diatom</name>
    <dbReference type="NCBI Taxonomy" id="159749"/>
    <lineage>
        <taxon>Eukaryota</taxon>
        <taxon>Sar</taxon>
        <taxon>Stramenopiles</taxon>
        <taxon>Ochrophyta</taxon>
        <taxon>Bacillariophyta</taxon>
        <taxon>Coscinodiscophyceae</taxon>
        <taxon>Thalassiosirophycidae</taxon>
        <taxon>Thalassiosirales</taxon>
        <taxon>Thalassiosiraceae</taxon>
        <taxon>Thalassiosira</taxon>
    </lineage>
</organism>
<accession>K0S9A5</accession>
<evidence type="ECO:0000313" key="10">
    <source>
        <dbReference type="Proteomes" id="UP000266841"/>
    </source>
</evidence>